<evidence type="ECO:0000256" key="2">
    <source>
        <dbReference type="HAMAP-Rule" id="MF_00386"/>
    </source>
</evidence>
<dbReference type="GO" id="GO:0005886">
    <property type="term" value="C:plasma membrane"/>
    <property type="evidence" value="ECO:0007669"/>
    <property type="project" value="UniProtKB-SubCell"/>
</dbReference>
<proteinExistence type="inferred from homology"/>
<dbReference type="RefSeq" id="WP_013157993.1">
    <property type="nucleotide sequence ID" value="NC_014212.1"/>
</dbReference>
<keyword evidence="2" id="KW-0472">Membrane</keyword>
<sequence>MRLVRFFLVGLVRFYQRFLSPLKPPTCRFYPTCSHYAVEALERHGAFWGSYLAVKRILKCHPLHPGGIDPVPQDTPRIRVPLRILSPALNPQEKTEPSPTPRFRRTK</sequence>
<dbReference type="Proteomes" id="UP000001916">
    <property type="component" value="Chromosome"/>
</dbReference>
<dbReference type="EMBL" id="CP002042">
    <property type="protein sequence ID" value="ADH63428.1"/>
    <property type="molecule type" value="Genomic_DNA"/>
</dbReference>
<dbReference type="InterPro" id="IPR002696">
    <property type="entry name" value="Membr_insert_effic_factor_YidD"/>
</dbReference>
<dbReference type="STRING" id="526227.Mesil_1538"/>
<gene>
    <name evidence="4" type="ordered locus">Mesil_1538</name>
</gene>
<feature type="region of interest" description="Disordered" evidence="3">
    <location>
        <begin position="84"/>
        <end position="107"/>
    </location>
</feature>
<dbReference type="NCBIfam" id="TIGR00278">
    <property type="entry name" value="membrane protein insertion efficiency factor YidD"/>
    <property type="match status" value="1"/>
</dbReference>
<keyword evidence="5" id="KW-1185">Reference proteome</keyword>
<evidence type="ECO:0000313" key="5">
    <source>
        <dbReference type="Proteomes" id="UP000001916"/>
    </source>
</evidence>
<evidence type="ECO:0000256" key="3">
    <source>
        <dbReference type="SAM" id="MobiDB-lite"/>
    </source>
</evidence>
<dbReference type="Pfam" id="PF01809">
    <property type="entry name" value="YidD"/>
    <property type="match status" value="1"/>
</dbReference>
<dbReference type="KEGG" id="msv:Mesil_1538"/>
<accession>D7BF75</accession>
<dbReference type="SMART" id="SM01234">
    <property type="entry name" value="Haemolytic"/>
    <property type="match status" value="1"/>
</dbReference>
<dbReference type="AlphaFoldDB" id="D7BF75"/>
<evidence type="ECO:0000313" key="4">
    <source>
        <dbReference type="EMBL" id="ADH63428.1"/>
    </source>
</evidence>
<keyword evidence="2" id="KW-0997">Cell inner membrane</keyword>
<dbReference type="HAMAP" id="MF_00386">
    <property type="entry name" value="UPF0161_YidD"/>
    <property type="match status" value="1"/>
</dbReference>
<protein>
    <recommendedName>
        <fullName evidence="2">Putative membrane protein insertion efficiency factor</fullName>
    </recommendedName>
</protein>
<dbReference type="PANTHER" id="PTHR33383:SF1">
    <property type="entry name" value="MEMBRANE PROTEIN INSERTION EFFICIENCY FACTOR-RELATED"/>
    <property type="match status" value="1"/>
</dbReference>
<dbReference type="eggNOG" id="COG0759">
    <property type="taxonomic scope" value="Bacteria"/>
</dbReference>
<dbReference type="HOGENOM" id="CLU_144811_2_2_0"/>
<organism evidence="4 5">
    <name type="scientific">Allomeiothermus silvanus (strain ATCC 700542 / DSM 9946 / NBRC 106475 / NCIMB 13440 / VI-R2)</name>
    <name type="common">Thermus silvanus</name>
    <dbReference type="NCBI Taxonomy" id="526227"/>
    <lineage>
        <taxon>Bacteria</taxon>
        <taxon>Thermotogati</taxon>
        <taxon>Deinococcota</taxon>
        <taxon>Deinococci</taxon>
        <taxon>Thermales</taxon>
        <taxon>Thermaceae</taxon>
        <taxon>Allomeiothermus</taxon>
    </lineage>
</organism>
<comment type="function">
    <text evidence="2">Could be involved in insertion of integral membrane proteins into the membrane.</text>
</comment>
<reference evidence="4 5" key="1">
    <citation type="journal article" date="2010" name="Stand. Genomic Sci.">
        <title>Complete genome sequence of Meiothermus silvanus type strain (VI-R2).</title>
        <authorList>
            <person name="Sikorski J."/>
            <person name="Tindall B.J."/>
            <person name="Lowry S."/>
            <person name="Lucas S."/>
            <person name="Nolan M."/>
            <person name="Copeland A."/>
            <person name="Glavina Del Rio T."/>
            <person name="Tice H."/>
            <person name="Cheng J.F."/>
            <person name="Han C."/>
            <person name="Pitluck S."/>
            <person name="Liolios K."/>
            <person name="Ivanova N."/>
            <person name="Mavromatis K."/>
            <person name="Mikhailova N."/>
            <person name="Pati A."/>
            <person name="Goodwin L."/>
            <person name="Chen A."/>
            <person name="Palaniappan K."/>
            <person name="Land M."/>
            <person name="Hauser L."/>
            <person name="Chang Y.J."/>
            <person name="Jeffries C.D."/>
            <person name="Rohde M."/>
            <person name="Goker M."/>
            <person name="Woyke T."/>
            <person name="Bristow J."/>
            <person name="Eisen J.A."/>
            <person name="Markowitz V."/>
            <person name="Hugenholtz P."/>
            <person name="Kyrpides N.C."/>
            <person name="Klenk H.P."/>
            <person name="Lapidus A."/>
        </authorList>
    </citation>
    <scope>NUCLEOTIDE SEQUENCE [LARGE SCALE GENOMIC DNA]</scope>
    <source>
        <strain evidence="5">ATCC 700542 / DSM 9946 / VI-R2</strain>
    </source>
</reference>
<comment type="similarity">
    <text evidence="2">Belongs to the UPF0161 family.</text>
</comment>
<dbReference type="PANTHER" id="PTHR33383">
    <property type="entry name" value="MEMBRANE PROTEIN INSERTION EFFICIENCY FACTOR-RELATED"/>
    <property type="match status" value="1"/>
</dbReference>
<name>D7BF75_ALLS1</name>
<comment type="subcellular location">
    <subcellularLocation>
        <location evidence="2">Cell inner membrane</location>
        <topology evidence="2">Peripheral membrane protein</topology>
        <orientation evidence="2">Cytoplasmic side</orientation>
    </subcellularLocation>
</comment>
<keyword evidence="1 2" id="KW-1003">Cell membrane</keyword>
<evidence type="ECO:0000256" key="1">
    <source>
        <dbReference type="ARBA" id="ARBA00022475"/>
    </source>
</evidence>